<proteinExistence type="predicted"/>
<comment type="caution">
    <text evidence="2">The sequence shown here is derived from an EMBL/GenBank/DDBJ whole genome shotgun (WGS) entry which is preliminary data.</text>
</comment>
<dbReference type="EMBL" id="JADNYJ010000014">
    <property type="protein sequence ID" value="KAF8907638.1"/>
    <property type="molecule type" value="Genomic_DNA"/>
</dbReference>
<evidence type="ECO:0000313" key="2">
    <source>
        <dbReference type="EMBL" id="KAF8907638.1"/>
    </source>
</evidence>
<feature type="region of interest" description="Disordered" evidence="1">
    <location>
        <begin position="1"/>
        <end position="54"/>
    </location>
</feature>
<dbReference type="Proteomes" id="UP000724874">
    <property type="component" value="Unassembled WGS sequence"/>
</dbReference>
<protein>
    <submittedName>
        <fullName evidence="2">Uncharacterized protein</fullName>
    </submittedName>
</protein>
<reference evidence="2" key="1">
    <citation type="submission" date="2020-11" db="EMBL/GenBank/DDBJ databases">
        <authorList>
            <consortium name="DOE Joint Genome Institute"/>
            <person name="Ahrendt S."/>
            <person name="Riley R."/>
            <person name="Andreopoulos W."/>
            <person name="LaButti K."/>
            <person name="Pangilinan J."/>
            <person name="Ruiz-duenas F.J."/>
            <person name="Barrasa J.M."/>
            <person name="Sanchez-Garcia M."/>
            <person name="Camarero S."/>
            <person name="Miyauchi S."/>
            <person name="Serrano A."/>
            <person name="Linde D."/>
            <person name="Babiker R."/>
            <person name="Drula E."/>
            <person name="Ayuso-Fernandez I."/>
            <person name="Pacheco R."/>
            <person name="Padilla G."/>
            <person name="Ferreira P."/>
            <person name="Barriuso J."/>
            <person name="Kellner H."/>
            <person name="Castanera R."/>
            <person name="Alfaro M."/>
            <person name="Ramirez L."/>
            <person name="Pisabarro A.G."/>
            <person name="Kuo A."/>
            <person name="Tritt A."/>
            <person name="Lipzen A."/>
            <person name="He G."/>
            <person name="Yan M."/>
            <person name="Ng V."/>
            <person name="Cullen D."/>
            <person name="Martin F."/>
            <person name="Rosso M.-N."/>
            <person name="Henrissat B."/>
            <person name="Hibbett D."/>
            <person name="Martinez A.T."/>
            <person name="Grigoriev I.V."/>
        </authorList>
    </citation>
    <scope>NUCLEOTIDE SEQUENCE</scope>
    <source>
        <strain evidence="2">AH 44721</strain>
    </source>
</reference>
<dbReference type="AlphaFoldDB" id="A0A9P5NWE3"/>
<gene>
    <name evidence="2" type="ORF">CPB84DRAFT_1843857</name>
</gene>
<sequence>MKSRKRTRSPEEHVRSTGGAGTLRTEVGVTVSPHVGDPEESVFDRPERENTVNTATQSAPITLTEFLRMRLPYLEENPLHTKSTATRAPQFYDRHLADALRLKKVAFIDKRFFEVLSKICDHYIKQLLENGEAKAILSSFPDFVPPSREHIKNENSLVSYCEDINKYISLIASALLFRTNCNAAFGFSAQTDLTASDDAAADAYFFARRGVDFLLPAEHGPNFDLVHKYDLQIPINWEYKNLGFGSQIFFALQTQGGDFHWTACQERSARHGATSKCPNHIHRTEGRLTITGRPTGPDASATVDIIKDLRTKTFWTEEERPTKRVGERKSAAEKKGNLSTTAWTSAVVQSLFHSDQYRQRGMFRHTTPRNATVLISPPISQATRQDLLTLRFA</sequence>
<organism evidence="2 3">
    <name type="scientific">Gymnopilus junonius</name>
    <name type="common">Spectacular rustgill mushroom</name>
    <name type="synonym">Gymnopilus spectabilis subsp. junonius</name>
    <dbReference type="NCBI Taxonomy" id="109634"/>
    <lineage>
        <taxon>Eukaryota</taxon>
        <taxon>Fungi</taxon>
        <taxon>Dikarya</taxon>
        <taxon>Basidiomycota</taxon>
        <taxon>Agaricomycotina</taxon>
        <taxon>Agaricomycetes</taxon>
        <taxon>Agaricomycetidae</taxon>
        <taxon>Agaricales</taxon>
        <taxon>Agaricineae</taxon>
        <taxon>Hymenogastraceae</taxon>
        <taxon>Gymnopilus</taxon>
    </lineage>
</organism>
<name>A0A9P5NWE3_GYMJU</name>
<dbReference type="OrthoDB" id="2931579at2759"/>
<evidence type="ECO:0000313" key="3">
    <source>
        <dbReference type="Proteomes" id="UP000724874"/>
    </source>
</evidence>
<evidence type="ECO:0000256" key="1">
    <source>
        <dbReference type="SAM" id="MobiDB-lite"/>
    </source>
</evidence>
<accession>A0A9P5NWE3</accession>
<keyword evidence="3" id="KW-1185">Reference proteome</keyword>